<dbReference type="EMBL" id="JAODAN010000004">
    <property type="protein sequence ID" value="KAK1924779.1"/>
    <property type="molecule type" value="Genomic_DNA"/>
</dbReference>
<protein>
    <submittedName>
        <fullName evidence="2">Uncharacterized protein</fullName>
    </submittedName>
</protein>
<evidence type="ECO:0000313" key="2">
    <source>
        <dbReference type="EMBL" id="KAK1924779.1"/>
    </source>
</evidence>
<feature type="region of interest" description="Disordered" evidence="1">
    <location>
        <begin position="1"/>
        <end position="41"/>
    </location>
</feature>
<reference evidence="2" key="1">
    <citation type="submission" date="2023-02" db="EMBL/GenBank/DDBJ databases">
        <title>Identification and recombinant expression of a fungal hydrolase from Papiliotrema laurentii that hydrolyzes apple cutin and clears colloidal polyester polyurethane.</title>
        <authorList>
            <consortium name="DOE Joint Genome Institute"/>
            <person name="Roman V.A."/>
            <person name="Bojanowski C."/>
            <person name="Crable B.R."/>
            <person name="Wagner D.N."/>
            <person name="Hung C.S."/>
            <person name="Nadeau L.J."/>
            <person name="Schratz L."/>
            <person name="Haridas S."/>
            <person name="Pangilinan J."/>
            <person name="Lipzen A."/>
            <person name="Na H."/>
            <person name="Yan M."/>
            <person name="Ng V."/>
            <person name="Grigoriev I.V."/>
            <person name="Spatafora J.W."/>
            <person name="Barlow D."/>
            <person name="Biffinger J."/>
            <person name="Kelley-Loughnane N."/>
            <person name="Varaljay V.A."/>
            <person name="Crookes-Goodson W.J."/>
        </authorList>
    </citation>
    <scope>NUCLEOTIDE SEQUENCE</scope>
    <source>
        <strain evidence="2">5307AH</strain>
    </source>
</reference>
<feature type="region of interest" description="Disordered" evidence="1">
    <location>
        <begin position="164"/>
        <end position="210"/>
    </location>
</feature>
<sequence length="210" mass="21827">MSAPSVPSVPADIVSDTPPKPVMPAEAIPQKPADALDPLTKTEGGLLDKARETLLPIVEKVQTTAKPYTDAAAIKAQQLVDRIEGTQAPDVTPGQADPARGPSPSSNEAVEKAKGCSNKSPAPFRTFTQLTHEIETRTTTESHPGFITQVQNAMARGQEKLDHLLDGQSSQPAGAHPIQTTTNSVPHPAVVADPPAAAAAPVTSAQPIAH</sequence>
<accession>A0AAD9FR87</accession>
<feature type="compositionally biased region" description="Low complexity" evidence="1">
    <location>
        <begin position="185"/>
        <end position="210"/>
    </location>
</feature>
<comment type="caution">
    <text evidence="2">The sequence shown here is derived from an EMBL/GenBank/DDBJ whole genome shotgun (WGS) entry which is preliminary data.</text>
</comment>
<dbReference type="Proteomes" id="UP001182556">
    <property type="component" value="Unassembled WGS sequence"/>
</dbReference>
<feature type="compositionally biased region" description="Polar residues" evidence="1">
    <location>
        <begin position="167"/>
        <end position="184"/>
    </location>
</feature>
<proteinExistence type="predicted"/>
<keyword evidence="3" id="KW-1185">Reference proteome</keyword>
<feature type="region of interest" description="Disordered" evidence="1">
    <location>
        <begin position="81"/>
        <end position="125"/>
    </location>
</feature>
<evidence type="ECO:0000313" key="3">
    <source>
        <dbReference type="Proteomes" id="UP001182556"/>
    </source>
</evidence>
<name>A0AAD9FR87_PAPLA</name>
<dbReference type="AlphaFoldDB" id="A0AAD9FR87"/>
<evidence type="ECO:0000256" key="1">
    <source>
        <dbReference type="SAM" id="MobiDB-lite"/>
    </source>
</evidence>
<organism evidence="2 3">
    <name type="scientific">Papiliotrema laurentii</name>
    <name type="common">Cryptococcus laurentii</name>
    <dbReference type="NCBI Taxonomy" id="5418"/>
    <lineage>
        <taxon>Eukaryota</taxon>
        <taxon>Fungi</taxon>
        <taxon>Dikarya</taxon>
        <taxon>Basidiomycota</taxon>
        <taxon>Agaricomycotina</taxon>
        <taxon>Tremellomycetes</taxon>
        <taxon>Tremellales</taxon>
        <taxon>Rhynchogastremaceae</taxon>
        <taxon>Papiliotrema</taxon>
    </lineage>
</organism>
<gene>
    <name evidence="2" type="ORF">DB88DRAFT_509852</name>
</gene>